<dbReference type="AlphaFoldDB" id="A0A5C7FRD6"/>
<evidence type="ECO:0000313" key="1">
    <source>
        <dbReference type="EMBL" id="TXF96922.1"/>
    </source>
</evidence>
<comment type="caution">
    <text evidence="1">The sequence shown here is derived from an EMBL/GenBank/DDBJ whole genome shotgun (WGS) entry which is preliminary data.</text>
</comment>
<accession>A0A5C7FRD6</accession>
<name>A0A5C7FRD6_9BURK</name>
<protein>
    <submittedName>
        <fullName evidence="1">Uncharacterized protein</fullName>
    </submittedName>
</protein>
<dbReference type="RefSeq" id="WP_147936897.1">
    <property type="nucleotide sequence ID" value="NZ_VPFD01000031.1"/>
</dbReference>
<dbReference type="Proteomes" id="UP000321413">
    <property type="component" value="Unassembled WGS sequence"/>
</dbReference>
<sequence length="196" mass="22131">MMTQPLMTLTARLDVNQVDDGVNWVFTDLDLAGNSDHNSKEVQWNRDIDFSAGQQFRIAIVASDKEKTGFESLEVVDCCIITRPQILCCGQDIRTYYAPPSIFIGKDGEQLGALYQIDPSAFSVHSTGIDPKKGRQITLLWNDQLTVGQYNGFWELSFYLTVRIKRTGEETQQLRVFYFDPETEVGNGTNPPRAPI</sequence>
<organism evidence="1 2">
    <name type="scientific">Massilia arenae</name>
    <dbReference type="NCBI Taxonomy" id="2603288"/>
    <lineage>
        <taxon>Bacteria</taxon>
        <taxon>Pseudomonadati</taxon>
        <taxon>Pseudomonadota</taxon>
        <taxon>Betaproteobacteria</taxon>
        <taxon>Burkholderiales</taxon>
        <taxon>Oxalobacteraceae</taxon>
        <taxon>Telluria group</taxon>
        <taxon>Massilia</taxon>
    </lineage>
</organism>
<proteinExistence type="predicted"/>
<reference evidence="1 2" key="1">
    <citation type="submission" date="2019-08" db="EMBL/GenBank/DDBJ databases">
        <title>Massilia golmudensis sp. nov., isolated from sand in the Qinghai-Tibetan Plateau.</title>
        <authorList>
            <person name="Zhang B."/>
        </authorList>
    </citation>
    <scope>NUCLEOTIDE SEQUENCE [LARGE SCALE GENOMIC DNA]</scope>
    <source>
        <strain evidence="1 2">GEM5</strain>
    </source>
</reference>
<gene>
    <name evidence="1" type="ORF">FVD38_22770</name>
</gene>
<keyword evidence="2" id="KW-1185">Reference proteome</keyword>
<dbReference type="EMBL" id="VPFD01000031">
    <property type="protein sequence ID" value="TXF96922.1"/>
    <property type="molecule type" value="Genomic_DNA"/>
</dbReference>
<evidence type="ECO:0000313" key="2">
    <source>
        <dbReference type="Proteomes" id="UP000321413"/>
    </source>
</evidence>